<sequence length="497" mass="52921">MVSSRKITRASLAIFCASTLALTGCGAGDGGLGGGSQSDAGAKNALATDGDEVVQDADGTGVEVSQRFFESSDTVVVSAKDRDQQLRAAAIAVELGAPLLVRLDGTDAAIDAEVERLGASRVIEVPGDDDAVAATEPVVAERAEEDVAAIAALEAKNPRGLQMPPVFATAVSSRASVATARAAGADVQVLAAADPRASSQSMRDVMEQDVLALGRQWGSNENFRARAALAANGELPGGGGLVFPGRRMIALYGHPYGPELGVMGEQDPAAAVELAKQYASWYEPLEDQPIIPAFEVIASVASEFPGDDGNYSNETPMEDIAPYVDAIVDAGGYAVIDLQPGQGNFLEQAKIYEELLKQPNVGLALDAEWKLNPGEQPLSRIGSATAAEINEVADWLAALVRDNNLPQKALILHQFQVGMYPDRENIVTGQPELAWILHADGHGLPEQKFDTWNILRQGLDPNYFMAWKNFIDEDSPMFTPEQTYADVNPRPWFVSYQ</sequence>
<protein>
    <submittedName>
        <fullName evidence="2">Cell wall-binding repeat-containing protein</fullName>
    </submittedName>
</protein>
<dbReference type="PROSITE" id="PS00430">
    <property type="entry name" value="TONB_DEPENDENT_REC_1"/>
    <property type="match status" value="1"/>
</dbReference>
<dbReference type="Proteomes" id="UP000591626">
    <property type="component" value="Unassembled WGS sequence"/>
</dbReference>
<feature type="chain" id="PRO_5042909868" evidence="1">
    <location>
        <begin position="28"/>
        <end position="497"/>
    </location>
</feature>
<dbReference type="EMBL" id="JAAUVV010000009">
    <property type="protein sequence ID" value="NJJ03894.1"/>
    <property type="molecule type" value="Genomic_DNA"/>
</dbReference>
<proteinExistence type="predicted"/>
<organism evidence="2 3">
    <name type="scientific">Corynebacterium coyleae</name>
    <dbReference type="NCBI Taxonomy" id="53374"/>
    <lineage>
        <taxon>Bacteria</taxon>
        <taxon>Bacillati</taxon>
        <taxon>Actinomycetota</taxon>
        <taxon>Actinomycetes</taxon>
        <taxon>Mycobacteriales</taxon>
        <taxon>Corynebacteriaceae</taxon>
        <taxon>Corynebacterium</taxon>
    </lineage>
</organism>
<reference evidence="2 3" key="1">
    <citation type="submission" date="2020-03" db="EMBL/GenBank/DDBJ databases">
        <title>Draft genome sequences of bacterial isolates from the female urobiome.</title>
        <authorList>
            <person name="Miller-Ensminger T."/>
            <person name="Wolfe A.J."/>
            <person name="Putonti C."/>
        </authorList>
    </citation>
    <scope>NUCLEOTIDE SEQUENCE [LARGE SCALE GENOMIC DNA]</scope>
    <source>
        <strain evidence="2 3">UMB8490</strain>
    </source>
</reference>
<evidence type="ECO:0000256" key="1">
    <source>
        <dbReference type="SAM" id="SignalP"/>
    </source>
</evidence>
<name>A0AAP6XK87_9CORY</name>
<evidence type="ECO:0000313" key="3">
    <source>
        <dbReference type="Proteomes" id="UP000591626"/>
    </source>
</evidence>
<dbReference type="RefSeq" id="WP_167616456.1">
    <property type="nucleotide sequence ID" value="NZ_JAAUVV010000009.1"/>
</dbReference>
<dbReference type="AlphaFoldDB" id="A0AAP6XK87"/>
<keyword evidence="1" id="KW-0732">Signal</keyword>
<dbReference type="InterPro" id="IPR010916">
    <property type="entry name" value="TonB_box_CS"/>
</dbReference>
<accession>A0AAP6XK87</accession>
<dbReference type="PROSITE" id="PS51257">
    <property type="entry name" value="PROKAR_LIPOPROTEIN"/>
    <property type="match status" value="1"/>
</dbReference>
<comment type="caution">
    <text evidence="2">The sequence shown here is derived from an EMBL/GenBank/DDBJ whole genome shotgun (WGS) entry which is preliminary data.</text>
</comment>
<gene>
    <name evidence="2" type="ORF">HC138_05945</name>
</gene>
<evidence type="ECO:0000313" key="2">
    <source>
        <dbReference type="EMBL" id="NJJ03894.1"/>
    </source>
</evidence>
<feature type="signal peptide" evidence="1">
    <location>
        <begin position="1"/>
        <end position="27"/>
    </location>
</feature>